<evidence type="ECO:0000313" key="1">
    <source>
        <dbReference type="EnsemblPlants" id="KQK87877"/>
    </source>
</evidence>
<proteinExistence type="predicted"/>
<name>K4AHP7_SETIT</name>
<dbReference type="HOGENOM" id="CLU_2817326_0_0_1"/>
<organism evidence="1 2">
    <name type="scientific">Setaria italica</name>
    <name type="common">Foxtail millet</name>
    <name type="synonym">Panicum italicum</name>
    <dbReference type="NCBI Taxonomy" id="4555"/>
    <lineage>
        <taxon>Eukaryota</taxon>
        <taxon>Viridiplantae</taxon>
        <taxon>Streptophyta</taxon>
        <taxon>Embryophyta</taxon>
        <taxon>Tracheophyta</taxon>
        <taxon>Spermatophyta</taxon>
        <taxon>Magnoliopsida</taxon>
        <taxon>Liliopsida</taxon>
        <taxon>Poales</taxon>
        <taxon>Poaceae</taxon>
        <taxon>PACMAD clade</taxon>
        <taxon>Panicoideae</taxon>
        <taxon>Panicodae</taxon>
        <taxon>Paniceae</taxon>
        <taxon>Cenchrinae</taxon>
        <taxon>Setaria</taxon>
    </lineage>
</organism>
<dbReference type="EMBL" id="AGNK02005453">
    <property type="status" value="NOT_ANNOTATED_CDS"/>
    <property type="molecule type" value="Genomic_DNA"/>
</dbReference>
<keyword evidence="2" id="KW-1185">Reference proteome</keyword>
<dbReference type="Proteomes" id="UP000004995">
    <property type="component" value="Unassembled WGS sequence"/>
</dbReference>
<dbReference type="EnsemblPlants" id="KQK87877">
    <property type="protein sequence ID" value="KQK87877"/>
    <property type="gene ID" value="SETIT_038404mg"/>
</dbReference>
<dbReference type="AlphaFoldDB" id="K4AHP7"/>
<sequence>MIKVSTFVYDNCQSSVSLHLNYWLNKIHTSIISLRHNIKSSTDIKVCMINPLSLEHLNFRYASKDNR</sequence>
<dbReference type="InParanoid" id="K4AHP7"/>
<reference evidence="2" key="1">
    <citation type="journal article" date="2012" name="Nat. Biotechnol.">
        <title>Reference genome sequence of the model plant Setaria.</title>
        <authorList>
            <person name="Bennetzen J.L."/>
            <person name="Schmutz J."/>
            <person name="Wang H."/>
            <person name="Percifield R."/>
            <person name="Hawkins J."/>
            <person name="Pontaroli A.C."/>
            <person name="Estep M."/>
            <person name="Feng L."/>
            <person name="Vaughn J.N."/>
            <person name="Grimwood J."/>
            <person name="Jenkins J."/>
            <person name="Barry K."/>
            <person name="Lindquist E."/>
            <person name="Hellsten U."/>
            <person name="Deshpande S."/>
            <person name="Wang X."/>
            <person name="Wu X."/>
            <person name="Mitros T."/>
            <person name="Triplett J."/>
            <person name="Yang X."/>
            <person name="Ye C.Y."/>
            <person name="Mauro-Herrera M."/>
            <person name="Wang L."/>
            <person name="Li P."/>
            <person name="Sharma M."/>
            <person name="Sharma R."/>
            <person name="Ronald P.C."/>
            <person name="Panaud O."/>
            <person name="Kellogg E.A."/>
            <person name="Brutnell T.P."/>
            <person name="Doust A.N."/>
            <person name="Tuskan G.A."/>
            <person name="Rokhsar D."/>
            <person name="Devos K.M."/>
        </authorList>
    </citation>
    <scope>NUCLEOTIDE SEQUENCE [LARGE SCALE GENOMIC DNA]</scope>
    <source>
        <strain evidence="2">cv. Yugu1</strain>
    </source>
</reference>
<accession>K4AHP7</accession>
<protein>
    <submittedName>
        <fullName evidence="1">Uncharacterized protein</fullName>
    </submittedName>
</protein>
<reference evidence="1" key="2">
    <citation type="submission" date="2018-08" db="UniProtKB">
        <authorList>
            <consortium name="EnsemblPlants"/>
        </authorList>
    </citation>
    <scope>IDENTIFICATION</scope>
    <source>
        <strain evidence="1">Yugu1</strain>
    </source>
</reference>
<dbReference type="Gramene" id="KQK87877">
    <property type="protein sequence ID" value="KQK87877"/>
    <property type="gene ID" value="SETIT_038404mg"/>
</dbReference>
<evidence type="ECO:0000313" key="2">
    <source>
        <dbReference type="Proteomes" id="UP000004995"/>
    </source>
</evidence>